<feature type="transmembrane region" description="Helical" evidence="1">
    <location>
        <begin position="9"/>
        <end position="27"/>
    </location>
</feature>
<comment type="caution">
    <text evidence="2">The sequence shown here is derived from an EMBL/GenBank/DDBJ whole genome shotgun (WGS) entry which is preliminary data.</text>
</comment>
<feature type="transmembrane region" description="Helical" evidence="1">
    <location>
        <begin position="39"/>
        <end position="58"/>
    </location>
</feature>
<proteinExistence type="predicted"/>
<keyword evidence="1" id="KW-0812">Transmembrane</keyword>
<gene>
    <name evidence="2" type="ORF">HNR13_003573</name>
</gene>
<dbReference type="AlphaFoldDB" id="A0A853CVZ7"/>
<evidence type="ECO:0000313" key="2">
    <source>
        <dbReference type="EMBL" id="NYJ25286.1"/>
    </source>
</evidence>
<sequence length="78" mass="8575">MRRNDPKEFVDLGLGFVGFFAVAFVIITASCELTGQPALVWAVISLVLVVVFIALLQARRRIQASRLRAEEARAGQDS</sequence>
<dbReference type="EMBL" id="JACCFL010000001">
    <property type="protein sequence ID" value="NYJ25286.1"/>
    <property type="molecule type" value="Genomic_DNA"/>
</dbReference>
<dbReference type="RefSeq" id="WP_179607945.1">
    <property type="nucleotide sequence ID" value="NZ_BAABEH010000001.1"/>
</dbReference>
<evidence type="ECO:0000313" key="3">
    <source>
        <dbReference type="Proteomes" id="UP000578352"/>
    </source>
</evidence>
<keyword evidence="1" id="KW-1133">Transmembrane helix</keyword>
<keyword evidence="1" id="KW-0472">Membrane</keyword>
<protein>
    <submittedName>
        <fullName evidence="2">Peptidoglycan/LPS O-acetylase OafA/YrhL</fullName>
    </submittedName>
</protein>
<reference evidence="2 3" key="1">
    <citation type="submission" date="2020-07" db="EMBL/GenBank/DDBJ databases">
        <title>Sequencing the genomes of 1000 actinobacteria strains.</title>
        <authorList>
            <person name="Klenk H.-P."/>
        </authorList>
    </citation>
    <scope>NUCLEOTIDE SEQUENCE [LARGE SCALE GENOMIC DNA]</scope>
    <source>
        <strain evidence="2 3">DSM 15165</strain>
    </source>
</reference>
<evidence type="ECO:0000256" key="1">
    <source>
        <dbReference type="SAM" id="Phobius"/>
    </source>
</evidence>
<name>A0A853CVZ7_9MICO</name>
<dbReference type="Proteomes" id="UP000578352">
    <property type="component" value="Unassembled WGS sequence"/>
</dbReference>
<dbReference type="PROSITE" id="PS51257">
    <property type="entry name" value="PROKAR_LIPOPROTEIN"/>
    <property type="match status" value="1"/>
</dbReference>
<organism evidence="2 3">
    <name type="scientific">Leifsonia shinshuensis</name>
    <dbReference type="NCBI Taxonomy" id="150026"/>
    <lineage>
        <taxon>Bacteria</taxon>
        <taxon>Bacillati</taxon>
        <taxon>Actinomycetota</taxon>
        <taxon>Actinomycetes</taxon>
        <taxon>Micrococcales</taxon>
        <taxon>Microbacteriaceae</taxon>
        <taxon>Leifsonia</taxon>
    </lineage>
</organism>
<accession>A0A853CVZ7</accession>